<feature type="active site" evidence="11">
    <location>
        <position position="151"/>
    </location>
</feature>
<dbReference type="InterPro" id="IPR022919">
    <property type="entry name" value="Pept_M48_protease_HtpX"/>
</dbReference>
<keyword evidence="2 11" id="KW-1003">Cell membrane</keyword>
<evidence type="ECO:0000256" key="3">
    <source>
        <dbReference type="ARBA" id="ARBA00022670"/>
    </source>
</evidence>
<evidence type="ECO:0000256" key="1">
    <source>
        <dbReference type="ARBA" id="ARBA00009779"/>
    </source>
</evidence>
<feature type="binding site" evidence="11">
    <location>
        <position position="154"/>
    </location>
    <ligand>
        <name>Zn(2+)</name>
        <dbReference type="ChEBI" id="CHEBI:29105"/>
        <note>catalytic</note>
    </ligand>
</feature>
<feature type="domain" description="Peptidase M48" evidence="12">
    <location>
        <begin position="85"/>
        <end position="301"/>
    </location>
</feature>
<keyword evidence="9 11" id="KW-0482">Metalloprotease</keyword>
<dbReference type="GO" id="GO:0005886">
    <property type="term" value="C:plasma membrane"/>
    <property type="evidence" value="ECO:0007669"/>
    <property type="project" value="UniProtKB-SubCell"/>
</dbReference>
<dbReference type="GO" id="GO:0004222">
    <property type="term" value="F:metalloendopeptidase activity"/>
    <property type="evidence" value="ECO:0007669"/>
    <property type="project" value="UniProtKB-UniRule"/>
</dbReference>
<accession>A0A1G2HNS0</accession>
<comment type="caution">
    <text evidence="13">The sequence shown here is derived from an EMBL/GenBank/DDBJ whole genome shotgun (WGS) entry which is preliminary data.</text>
</comment>
<evidence type="ECO:0000256" key="9">
    <source>
        <dbReference type="ARBA" id="ARBA00023049"/>
    </source>
</evidence>
<dbReference type="EMBL" id="MHOM01000032">
    <property type="protein sequence ID" value="OGZ63538.1"/>
    <property type="molecule type" value="Genomic_DNA"/>
</dbReference>
<dbReference type="PANTHER" id="PTHR43221">
    <property type="entry name" value="PROTEASE HTPX"/>
    <property type="match status" value="1"/>
</dbReference>
<keyword evidence="7 11" id="KW-0862">Zinc</keyword>
<keyword evidence="8 11" id="KW-1133">Transmembrane helix</keyword>
<feature type="binding site" evidence="11">
    <location>
        <position position="150"/>
    </location>
    <ligand>
        <name>Zn(2+)</name>
        <dbReference type="ChEBI" id="CHEBI:29105"/>
        <note>catalytic</note>
    </ligand>
</feature>
<dbReference type="EC" id="3.4.24.-" evidence="11"/>
<evidence type="ECO:0000259" key="12">
    <source>
        <dbReference type="Pfam" id="PF01435"/>
    </source>
</evidence>
<feature type="transmembrane region" description="Helical" evidence="11">
    <location>
        <begin position="17"/>
        <end position="36"/>
    </location>
</feature>
<comment type="subcellular location">
    <subcellularLocation>
        <location evidence="11">Cell membrane</location>
        <topology evidence="11">Multi-pass membrane protein</topology>
    </subcellularLocation>
</comment>
<keyword evidence="5 11" id="KW-0479">Metal-binding</keyword>
<comment type="cofactor">
    <cofactor evidence="11">
        <name>Zn(2+)</name>
        <dbReference type="ChEBI" id="CHEBI:29105"/>
    </cofactor>
    <text evidence="11">Binds 1 zinc ion per subunit.</text>
</comment>
<dbReference type="Pfam" id="PF01435">
    <property type="entry name" value="Peptidase_M48"/>
    <property type="match status" value="1"/>
</dbReference>
<dbReference type="CDD" id="cd07340">
    <property type="entry name" value="M48B_Htpx_like"/>
    <property type="match status" value="1"/>
</dbReference>
<dbReference type="InterPro" id="IPR001915">
    <property type="entry name" value="Peptidase_M48"/>
</dbReference>
<keyword evidence="4 11" id="KW-0812">Transmembrane</keyword>
<evidence type="ECO:0000256" key="11">
    <source>
        <dbReference type="HAMAP-Rule" id="MF_00188"/>
    </source>
</evidence>
<evidence type="ECO:0000256" key="7">
    <source>
        <dbReference type="ARBA" id="ARBA00022833"/>
    </source>
</evidence>
<feature type="transmembrane region" description="Helical" evidence="11">
    <location>
        <begin position="198"/>
        <end position="219"/>
    </location>
</feature>
<dbReference type="AlphaFoldDB" id="A0A1G2HNS0"/>
<sequence>MERIDFRDQIARNKRNSFFMIVLIFAVFVAFGYVIAKILGEGYFFIVMIISIIFSLVYILGSYYNSHKIALASVRARPINERNSDEKQFKSLVEGLTLAGGLPMPKLYVMEMEEINAFASGRNPDVAVICVTTGALRKLDKKELEGVLAHELGHIANYDIRYMTIVTVVVGLIAIISELFLRSLWFSSVGNDKDSKSGAIFLIIGIVLAILAPLIVQLVQLSISRRREYTADATAVKFTRYPQGLLGALRKIKGDTRLGDHGKNERHQVSRALAPMFFSNPFRNILSTHPPIEKRIEILERM</sequence>
<keyword evidence="6 11" id="KW-0378">Hydrolase</keyword>
<evidence type="ECO:0000256" key="10">
    <source>
        <dbReference type="ARBA" id="ARBA00023136"/>
    </source>
</evidence>
<keyword evidence="3 11" id="KW-0645">Protease</keyword>
<evidence type="ECO:0000256" key="2">
    <source>
        <dbReference type="ARBA" id="ARBA00022475"/>
    </source>
</evidence>
<dbReference type="HAMAP" id="MF_00188">
    <property type="entry name" value="Pept_M48_protease_HtpX"/>
    <property type="match status" value="1"/>
</dbReference>
<feature type="binding site" evidence="11">
    <location>
        <position position="228"/>
    </location>
    <ligand>
        <name>Zn(2+)</name>
        <dbReference type="ChEBI" id="CHEBI:29105"/>
        <note>catalytic</note>
    </ligand>
</feature>
<evidence type="ECO:0000256" key="5">
    <source>
        <dbReference type="ARBA" id="ARBA00022723"/>
    </source>
</evidence>
<organism evidence="13 14">
    <name type="scientific">Candidatus Staskawiczbacteria bacterium RIFCSPHIGHO2_01_FULL_36_16</name>
    <dbReference type="NCBI Taxonomy" id="1802200"/>
    <lineage>
        <taxon>Bacteria</taxon>
        <taxon>Candidatus Staskawicziibacteriota</taxon>
    </lineage>
</organism>
<gene>
    <name evidence="11" type="primary">htpX</name>
    <name evidence="13" type="ORF">A2812_01330</name>
</gene>
<evidence type="ECO:0000256" key="4">
    <source>
        <dbReference type="ARBA" id="ARBA00022692"/>
    </source>
</evidence>
<dbReference type="STRING" id="1802200.A2812_01330"/>
<dbReference type="InterPro" id="IPR050083">
    <property type="entry name" value="HtpX_protease"/>
</dbReference>
<dbReference type="GO" id="GO:0006508">
    <property type="term" value="P:proteolysis"/>
    <property type="evidence" value="ECO:0007669"/>
    <property type="project" value="UniProtKB-KW"/>
</dbReference>
<evidence type="ECO:0000256" key="6">
    <source>
        <dbReference type="ARBA" id="ARBA00022801"/>
    </source>
</evidence>
<name>A0A1G2HNS0_9BACT</name>
<evidence type="ECO:0000313" key="13">
    <source>
        <dbReference type="EMBL" id="OGZ63538.1"/>
    </source>
</evidence>
<keyword evidence="10 11" id="KW-0472">Membrane</keyword>
<evidence type="ECO:0000256" key="8">
    <source>
        <dbReference type="ARBA" id="ARBA00022989"/>
    </source>
</evidence>
<protein>
    <recommendedName>
        <fullName evidence="11">Protease HtpX homolog</fullName>
        <ecNumber evidence="11">3.4.24.-</ecNumber>
    </recommendedName>
</protein>
<reference evidence="13 14" key="1">
    <citation type="journal article" date="2016" name="Nat. Commun.">
        <title>Thousands of microbial genomes shed light on interconnected biogeochemical processes in an aquifer system.</title>
        <authorList>
            <person name="Anantharaman K."/>
            <person name="Brown C.T."/>
            <person name="Hug L.A."/>
            <person name="Sharon I."/>
            <person name="Castelle C.J."/>
            <person name="Probst A.J."/>
            <person name="Thomas B.C."/>
            <person name="Singh A."/>
            <person name="Wilkins M.J."/>
            <person name="Karaoz U."/>
            <person name="Brodie E.L."/>
            <person name="Williams K.H."/>
            <person name="Hubbard S.S."/>
            <person name="Banfield J.F."/>
        </authorList>
    </citation>
    <scope>NUCLEOTIDE SEQUENCE [LARGE SCALE GENOMIC DNA]</scope>
</reference>
<feature type="transmembrane region" description="Helical" evidence="11">
    <location>
        <begin position="162"/>
        <end position="186"/>
    </location>
</feature>
<evidence type="ECO:0000313" key="14">
    <source>
        <dbReference type="Proteomes" id="UP000177190"/>
    </source>
</evidence>
<dbReference type="GO" id="GO:0008270">
    <property type="term" value="F:zinc ion binding"/>
    <property type="evidence" value="ECO:0007669"/>
    <property type="project" value="UniProtKB-UniRule"/>
</dbReference>
<feature type="transmembrane region" description="Helical" evidence="11">
    <location>
        <begin position="42"/>
        <end position="61"/>
    </location>
</feature>
<proteinExistence type="inferred from homology"/>
<dbReference type="Proteomes" id="UP000177190">
    <property type="component" value="Unassembled WGS sequence"/>
</dbReference>
<dbReference type="Gene3D" id="3.30.2010.10">
    <property type="entry name" value="Metalloproteases ('zincins'), catalytic domain"/>
    <property type="match status" value="1"/>
</dbReference>
<dbReference type="PANTHER" id="PTHR43221:SF2">
    <property type="entry name" value="PROTEASE HTPX HOMOLOG"/>
    <property type="match status" value="1"/>
</dbReference>
<comment type="similarity">
    <text evidence="1 11">Belongs to the peptidase M48B family.</text>
</comment>